<gene>
    <name evidence="2" type="ORF">N7G274_007658</name>
</gene>
<dbReference type="InterPro" id="IPR024079">
    <property type="entry name" value="MetalloPept_cat_dom_sf"/>
</dbReference>
<evidence type="ECO:0008006" key="4">
    <source>
        <dbReference type="Google" id="ProtNLM"/>
    </source>
</evidence>
<feature type="chain" id="PRO_5046774235" description="Lysine-specific metallo-endopeptidase domain-containing protein" evidence="1">
    <location>
        <begin position="30"/>
        <end position="346"/>
    </location>
</feature>
<name>A0ABR4A4X3_9LECA</name>
<accession>A0ABR4A4X3</accession>
<dbReference type="Proteomes" id="UP001590950">
    <property type="component" value="Unassembled WGS sequence"/>
</dbReference>
<keyword evidence="1" id="KW-0732">Signal</keyword>
<dbReference type="Gene3D" id="3.40.390.10">
    <property type="entry name" value="Collagenase (Catalytic Domain)"/>
    <property type="match status" value="1"/>
</dbReference>
<reference evidence="2 3" key="1">
    <citation type="submission" date="2024-09" db="EMBL/GenBank/DDBJ databases">
        <title>Rethinking Asexuality: The Enigmatic Case of Functional Sexual Genes in Lepraria (Stereocaulaceae).</title>
        <authorList>
            <person name="Doellman M."/>
            <person name="Sun Y."/>
            <person name="Barcenas-Pena A."/>
            <person name="Lumbsch H.T."/>
            <person name="Grewe F."/>
        </authorList>
    </citation>
    <scope>NUCLEOTIDE SEQUENCE [LARGE SCALE GENOMIC DNA]</scope>
    <source>
        <strain evidence="2 3">Mercado 3170</strain>
    </source>
</reference>
<organism evidence="2 3">
    <name type="scientific">Stereocaulon virgatum</name>
    <dbReference type="NCBI Taxonomy" id="373712"/>
    <lineage>
        <taxon>Eukaryota</taxon>
        <taxon>Fungi</taxon>
        <taxon>Dikarya</taxon>
        <taxon>Ascomycota</taxon>
        <taxon>Pezizomycotina</taxon>
        <taxon>Lecanoromycetes</taxon>
        <taxon>OSLEUM clade</taxon>
        <taxon>Lecanoromycetidae</taxon>
        <taxon>Lecanorales</taxon>
        <taxon>Lecanorineae</taxon>
        <taxon>Stereocaulaceae</taxon>
        <taxon>Stereocaulon</taxon>
    </lineage>
</organism>
<dbReference type="SUPFAM" id="SSF55486">
    <property type="entry name" value="Metalloproteases ('zincins'), catalytic domain"/>
    <property type="match status" value="1"/>
</dbReference>
<evidence type="ECO:0000256" key="1">
    <source>
        <dbReference type="SAM" id="SignalP"/>
    </source>
</evidence>
<protein>
    <recommendedName>
        <fullName evidence="4">Lysine-specific metallo-endopeptidase domain-containing protein</fullName>
    </recommendedName>
</protein>
<sequence length="346" mass="38106">MVLFSRYSVYASLQAILLILLHVLPLVTADPTPLDKLYTLVKNGGKGNCDSELSDLRTSYTEGLAMTQAAIDAIDAIKSGKSSNWVPTSKNNRKAKMLQALFNIKAASLFKSISSADSAALDKVRGVYSAAIDDANMNFEGLHWLYCNDDYLTHYNPEDEDPRAFGDNKPKVGEIENGRLKEFGGWYDGSFQFFKSKKAGETRAELFCGPGVGAFTIRTFQSITWCPNAFSGFSNGHKYVTSIGGIKADQKQIKKDDPLKNYESLASVWLHEWTHLQSSTADQPAYDSSGNSISGKSYGFFNCVNLARKGQSLAVANADTFAYFAMAMYLESWDWSNGFAENSLGM</sequence>
<proteinExistence type="predicted"/>
<keyword evidence="3" id="KW-1185">Reference proteome</keyword>
<evidence type="ECO:0000313" key="2">
    <source>
        <dbReference type="EMBL" id="KAL2039799.1"/>
    </source>
</evidence>
<dbReference type="EMBL" id="JBEFKJ010000024">
    <property type="protein sequence ID" value="KAL2039799.1"/>
    <property type="molecule type" value="Genomic_DNA"/>
</dbReference>
<evidence type="ECO:0000313" key="3">
    <source>
        <dbReference type="Proteomes" id="UP001590950"/>
    </source>
</evidence>
<comment type="caution">
    <text evidence="2">The sequence shown here is derived from an EMBL/GenBank/DDBJ whole genome shotgun (WGS) entry which is preliminary data.</text>
</comment>
<feature type="signal peptide" evidence="1">
    <location>
        <begin position="1"/>
        <end position="29"/>
    </location>
</feature>